<keyword evidence="2" id="KW-1185">Reference proteome</keyword>
<organism evidence="1 2">
    <name type="scientific">Ruicaihuangia caeni</name>
    <dbReference type="NCBI Taxonomy" id="3042517"/>
    <lineage>
        <taxon>Bacteria</taxon>
        <taxon>Bacillati</taxon>
        <taxon>Actinomycetota</taxon>
        <taxon>Actinomycetes</taxon>
        <taxon>Micrococcales</taxon>
        <taxon>Microbacteriaceae</taxon>
        <taxon>Ruicaihuangia</taxon>
    </lineage>
</organism>
<sequence>MRVVVTHEGVAIEDVGDLKRFSIESSVGESLDDQLRAARAGHRTDSDHAAIEIAYIRHAVGDARDDAEWRSAFERMIDYASTKGWVTDDRRTVIGHIEAIGAS</sequence>
<evidence type="ECO:0000313" key="1">
    <source>
        <dbReference type="EMBL" id="MDI2099129.1"/>
    </source>
</evidence>
<proteinExistence type="predicted"/>
<dbReference type="AlphaFoldDB" id="A0AAW6T7C7"/>
<protein>
    <submittedName>
        <fullName evidence="1">Uncharacterized protein</fullName>
    </submittedName>
</protein>
<reference evidence="1 2" key="1">
    <citation type="submission" date="2023-04" db="EMBL/GenBank/DDBJ databases">
        <title>Klugiella caeni sp. nov. isolated from the sludge of biochemical tank.</title>
        <authorList>
            <person name="Geng K."/>
        </authorList>
    </citation>
    <scope>NUCLEOTIDE SEQUENCE [LARGE SCALE GENOMIC DNA]</scope>
    <source>
        <strain evidence="1 2">YN-L-19</strain>
    </source>
</reference>
<name>A0AAW6T7C7_9MICO</name>
<dbReference type="Proteomes" id="UP001321506">
    <property type="component" value="Unassembled WGS sequence"/>
</dbReference>
<comment type="caution">
    <text evidence="1">The sequence shown here is derived from an EMBL/GenBank/DDBJ whole genome shotgun (WGS) entry which is preliminary data.</text>
</comment>
<dbReference type="RefSeq" id="WP_281488910.1">
    <property type="nucleotide sequence ID" value="NZ_JASATX010000003.1"/>
</dbReference>
<gene>
    <name evidence="1" type="ORF">QF206_09170</name>
</gene>
<evidence type="ECO:0000313" key="2">
    <source>
        <dbReference type="Proteomes" id="UP001321506"/>
    </source>
</evidence>
<dbReference type="EMBL" id="JASATX010000003">
    <property type="protein sequence ID" value="MDI2099129.1"/>
    <property type="molecule type" value="Genomic_DNA"/>
</dbReference>
<accession>A0AAW6T7C7</accession>